<keyword evidence="8 10" id="KW-1133">Transmembrane helix</keyword>
<evidence type="ECO:0000256" key="2">
    <source>
        <dbReference type="ARBA" id="ARBA00010072"/>
    </source>
</evidence>
<keyword evidence="7" id="KW-0029">Amino-acid transport</keyword>
<evidence type="ECO:0000313" key="13">
    <source>
        <dbReference type="Proteomes" id="UP000001485"/>
    </source>
</evidence>
<evidence type="ECO:0000256" key="7">
    <source>
        <dbReference type="ARBA" id="ARBA00022970"/>
    </source>
</evidence>
<dbReference type="Proteomes" id="UP000001485">
    <property type="component" value="Chromosome"/>
</dbReference>
<dbReference type="InterPro" id="IPR010065">
    <property type="entry name" value="AA_ABC_transptr_permease_3TM"/>
</dbReference>
<evidence type="ECO:0000256" key="5">
    <source>
        <dbReference type="ARBA" id="ARBA00022519"/>
    </source>
</evidence>
<dbReference type="PANTHER" id="PTHR30614:SF0">
    <property type="entry name" value="L-CYSTINE TRANSPORT SYSTEM PERMEASE PROTEIN TCYL"/>
    <property type="match status" value="1"/>
</dbReference>
<evidence type="ECO:0000256" key="10">
    <source>
        <dbReference type="RuleBase" id="RU363032"/>
    </source>
</evidence>
<evidence type="ECO:0000256" key="4">
    <source>
        <dbReference type="ARBA" id="ARBA00022475"/>
    </source>
</evidence>
<gene>
    <name evidence="12" type="ordered locus">NT01EI_3691</name>
</gene>
<dbReference type="RefSeq" id="WP_015872857.1">
    <property type="nucleotide sequence ID" value="NC_012779.2"/>
</dbReference>
<evidence type="ECO:0000256" key="8">
    <source>
        <dbReference type="ARBA" id="ARBA00022989"/>
    </source>
</evidence>
<dbReference type="PATRIC" id="fig|634503.3.peg.3293"/>
<dbReference type="InterPro" id="IPR035906">
    <property type="entry name" value="MetI-like_sf"/>
</dbReference>
<evidence type="ECO:0000256" key="3">
    <source>
        <dbReference type="ARBA" id="ARBA00022448"/>
    </source>
</evidence>
<dbReference type="STRING" id="67780.B6E78_10085"/>
<evidence type="ECO:0000259" key="11">
    <source>
        <dbReference type="PROSITE" id="PS50928"/>
    </source>
</evidence>
<dbReference type="NCBIfam" id="TIGR01726">
    <property type="entry name" value="HEQRo_perm_3TM"/>
    <property type="match status" value="1"/>
</dbReference>
<dbReference type="GeneID" id="69540528"/>
<dbReference type="EMBL" id="CP001600">
    <property type="protein sequence ID" value="ACR70819.1"/>
    <property type="molecule type" value="Genomic_DNA"/>
</dbReference>
<feature type="transmembrane region" description="Helical" evidence="10">
    <location>
        <begin position="59"/>
        <end position="82"/>
    </location>
</feature>
<keyword evidence="6 10" id="KW-0812">Transmembrane</keyword>
<feature type="transmembrane region" description="Helical" evidence="10">
    <location>
        <begin position="23"/>
        <end position="47"/>
    </location>
</feature>
<feature type="transmembrane region" description="Helical" evidence="10">
    <location>
        <begin position="190"/>
        <end position="211"/>
    </location>
</feature>
<dbReference type="InterPro" id="IPR043429">
    <property type="entry name" value="ArtM/GltK/GlnP/TcyL/YhdX-like"/>
</dbReference>
<dbReference type="HOGENOM" id="CLU_019602_1_0_6"/>
<dbReference type="SUPFAM" id="SSF161098">
    <property type="entry name" value="MetI-like"/>
    <property type="match status" value="1"/>
</dbReference>
<evidence type="ECO:0000256" key="6">
    <source>
        <dbReference type="ARBA" id="ARBA00022692"/>
    </source>
</evidence>
<reference evidence="12 13" key="2">
    <citation type="journal article" date="2012" name="J. Bacteriol.">
        <title>Genome Sequence of Edwardsiella ictaluri 93-146, a Strain Associated with a Natural Channel Catfish Outbreak of Enteric Septicemia of Catfish.</title>
        <authorList>
            <person name="Williams M.L."/>
            <person name="Gillaspy A.F."/>
            <person name="Dyer D.W."/>
            <person name="Thune R.L."/>
            <person name="Waldbieser G.C."/>
            <person name="Schuster S.C."/>
            <person name="Gipson J."/>
            <person name="Zaitshik J."/>
            <person name="Landry C."/>
            <person name="Banes M.M."/>
            <person name="Lawrence M.L."/>
        </authorList>
    </citation>
    <scope>NUCLEOTIDE SEQUENCE [LARGE SCALE GENOMIC DNA]</scope>
    <source>
        <strain evidence="12 13">93-146</strain>
    </source>
</reference>
<dbReference type="OrthoDB" id="9809799at2"/>
<dbReference type="PANTHER" id="PTHR30614">
    <property type="entry name" value="MEMBRANE COMPONENT OF AMINO ACID ABC TRANSPORTER"/>
    <property type="match status" value="1"/>
</dbReference>
<name>C5B979_EDWI9</name>
<dbReference type="PROSITE" id="PS50928">
    <property type="entry name" value="ABC_TM1"/>
    <property type="match status" value="1"/>
</dbReference>
<accession>C5B979</accession>
<proteinExistence type="inferred from homology"/>
<protein>
    <submittedName>
        <fullName evidence="12">Amino acid ABC transporter, permease protein, putative</fullName>
    </submittedName>
</protein>
<sequence length="223" mass="25128">MFNQWMSFQSDLIDQFPLILDGLWHTLMLAGVVSITGLLGGMLLLYMKISRRKWLIRSVDGYISFFVGTPLIVLLFVVYYGLPNYGVHLSSFAVAVLGFTLNVSAYNASYLYSAWLGLDEAELRAARAQGFTDLQVYWHIVLPQVFSRSTPSLTNQVIANLKDSSYAFLIGFIDFFSRIQEVASTNFQFFHAYLFAALSYIAMVSVIVLSARQLEKRGIPSRG</sequence>
<comment type="similarity">
    <text evidence="2">Belongs to the binding-protein-dependent transport system permease family. HisMQ subfamily.</text>
</comment>
<evidence type="ECO:0000256" key="9">
    <source>
        <dbReference type="ARBA" id="ARBA00023136"/>
    </source>
</evidence>
<evidence type="ECO:0000256" key="1">
    <source>
        <dbReference type="ARBA" id="ARBA00004429"/>
    </source>
</evidence>
<dbReference type="Pfam" id="PF00528">
    <property type="entry name" value="BPD_transp_1"/>
    <property type="match status" value="1"/>
</dbReference>
<dbReference type="GO" id="GO:0015184">
    <property type="term" value="F:L-cystine transmembrane transporter activity"/>
    <property type="evidence" value="ECO:0007669"/>
    <property type="project" value="TreeGrafter"/>
</dbReference>
<reference evidence="13" key="1">
    <citation type="submission" date="2009-03" db="EMBL/GenBank/DDBJ databases">
        <title>Complete genome sequence of Edwardsiella ictaluri 93-146.</title>
        <authorList>
            <person name="Williams M.L."/>
            <person name="Gillaspy A.F."/>
            <person name="Dyer D.W."/>
            <person name="Thune R.L."/>
            <person name="Waldbieser G.C."/>
            <person name="Schuster S.C."/>
            <person name="Gipson J."/>
            <person name="Zaitshik J."/>
            <person name="Landry C."/>
            <person name="Lawrence M.L."/>
        </authorList>
    </citation>
    <scope>NUCLEOTIDE SEQUENCE [LARGE SCALE GENOMIC DNA]</scope>
    <source>
        <strain evidence="13">93-146</strain>
    </source>
</reference>
<keyword evidence="9 10" id="KW-0472">Membrane</keyword>
<keyword evidence="5" id="KW-0997">Cell inner membrane</keyword>
<dbReference type="KEGG" id="eic:NT01EI_3691"/>
<keyword evidence="4" id="KW-1003">Cell membrane</keyword>
<organism evidence="12 13">
    <name type="scientific">Edwardsiella ictaluri (strain 93-146)</name>
    <dbReference type="NCBI Taxonomy" id="634503"/>
    <lineage>
        <taxon>Bacteria</taxon>
        <taxon>Pseudomonadati</taxon>
        <taxon>Pseudomonadota</taxon>
        <taxon>Gammaproteobacteria</taxon>
        <taxon>Enterobacterales</taxon>
        <taxon>Hafniaceae</taxon>
        <taxon>Edwardsiella</taxon>
    </lineage>
</organism>
<dbReference type="CDD" id="cd06261">
    <property type="entry name" value="TM_PBP2"/>
    <property type="match status" value="1"/>
</dbReference>
<feature type="domain" description="ABC transmembrane type-1" evidence="11">
    <location>
        <begin position="23"/>
        <end position="213"/>
    </location>
</feature>
<dbReference type="InterPro" id="IPR000515">
    <property type="entry name" value="MetI-like"/>
</dbReference>
<keyword evidence="3 10" id="KW-0813">Transport</keyword>
<dbReference type="GO" id="GO:0043190">
    <property type="term" value="C:ATP-binding cassette (ABC) transporter complex"/>
    <property type="evidence" value="ECO:0007669"/>
    <property type="project" value="InterPro"/>
</dbReference>
<comment type="subcellular location">
    <subcellularLocation>
        <location evidence="1">Cell inner membrane</location>
        <topology evidence="1">Multi-pass membrane protein</topology>
    </subcellularLocation>
    <subcellularLocation>
        <location evidence="10">Cell membrane</location>
        <topology evidence="10">Multi-pass membrane protein</topology>
    </subcellularLocation>
</comment>
<evidence type="ECO:0000313" key="12">
    <source>
        <dbReference type="EMBL" id="ACR70819.1"/>
    </source>
</evidence>
<dbReference type="AlphaFoldDB" id="C5B979"/>
<dbReference type="Gene3D" id="1.10.3720.10">
    <property type="entry name" value="MetI-like"/>
    <property type="match status" value="1"/>
</dbReference>